<protein>
    <recommendedName>
        <fullName evidence="1">F-box domain-containing protein</fullName>
    </recommendedName>
</protein>
<evidence type="ECO:0000259" key="1">
    <source>
        <dbReference type="PROSITE" id="PS50181"/>
    </source>
</evidence>
<dbReference type="OrthoDB" id="5904919at2759"/>
<dbReference type="AlphaFoldDB" id="A0A6V7VZQ1"/>
<dbReference type="EMBL" id="CAJEWN010000367">
    <property type="protein sequence ID" value="CAD2180302.1"/>
    <property type="molecule type" value="Genomic_DNA"/>
</dbReference>
<sequence length="87" mass="10723">MFYSLPIETKLDILKFLSYEELWSVNETNLYFRDFISKYEDELAQEEFYKISFDCVNKFEKDPRRLIKLKTKNFDFPVNEQFEEIVI</sequence>
<feature type="domain" description="F-box" evidence="1">
    <location>
        <begin position="1"/>
        <end position="51"/>
    </location>
</feature>
<proteinExistence type="predicted"/>
<reference evidence="2 3" key="1">
    <citation type="submission" date="2020-08" db="EMBL/GenBank/DDBJ databases">
        <authorList>
            <person name="Koutsovoulos G."/>
            <person name="Danchin GJ E."/>
        </authorList>
    </citation>
    <scope>NUCLEOTIDE SEQUENCE [LARGE SCALE GENOMIC DNA]</scope>
</reference>
<dbReference type="Proteomes" id="UP000580250">
    <property type="component" value="Unassembled WGS sequence"/>
</dbReference>
<gene>
    <name evidence="2" type="ORF">MENT_LOCUS32370</name>
</gene>
<name>A0A6V7VZQ1_MELEN</name>
<organism evidence="2 3">
    <name type="scientific">Meloidogyne enterolobii</name>
    <name type="common">Root-knot nematode worm</name>
    <name type="synonym">Meloidogyne mayaguensis</name>
    <dbReference type="NCBI Taxonomy" id="390850"/>
    <lineage>
        <taxon>Eukaryota</taxon>
        <taxon>Metazoa</taxon>
        <taxon>Ecdysozoa</taxon>
        <taxon>Nematoda</taxon>
        <taxon>Chromadorea</taxon>
        <taxon>Rhabditida</taxon>
        <taxon>Tylenchina</taxon>
        <taxon>Tylenchomorpha</taxon>
        <taxon>Tylenchoidea</taxon>
        <taxon>Meloidogynidae</taxon>
        <taxon>Meloidogyninae</taxon>
        <taxon>Meloidogyne</taxon>
    </lineage>
</organism>
<accession>A0A6V7VZQ1</accession>
<dbReference type="PROSITE" id="PS50181">
    <property type="entry name" value="FBOX"/>
    <property type="match status" value="1"/>
</dbReference>
<evidence type="ECO:0000313" key="2">
    <source>
        <dbReference type="EMBL" id="CAD2180302.1"/>
    </source>
</evidence>
<dbReference type="InterPro" id="IPR001810">
    <property type="entry name" value="F-box_dom"/>
</dbReference>
<dbReference type="InterPro" id="IPR036047">
    <property type="entry name" value="F-box-like_dom_sf"/>
</dbReference>
<comment type="caution">
    <text evidence="2">The sequence shown here is derived from an EMBL/GenBank/DDBJ whole genome shotgun (WGS) entry which is preliminary data.</text>
</comment>
<dbReference type="SUPFAM" id="SSF81383">
    <property type="entry name" value="F-box domain"/>
    <property type="match status" value="1"/>
</dbReference>
<evidence type="ECO:0000313" key="3">
    <source>
        <dbReference type="Proteomes" id="UP000580250"/>
    </source>
</evidence>